<proteinExistence type="predicted"/>
<name>A0ABW0PZ60_9HYPH</name>
<reference evidence="2" key="1">
    <citation type="journal article" date="2019" name="Int. J. Syst. Evol. Microbiol.">
        <title>The Global Catalogue of Microorganisms (GCM) 10K type strain sequencing project: providing services to taxonomists for standard genome sequencing and annotation.</title>
        <authorList>
            <consortium name="The Broad Institute Genomics Platform"/>
            <consortium name="The Broad Institute Genome Sequencing Center for Infectious Disease"/>
            <person name="Wu L."/>
            <person name="Ma J."/>
        </authorList>
    </citation>
    <scope>NUCLEOTIDE SEQUENCE [LARGE SCALE GENOMIC DNA]</scope>
    <source>
        <strain evidence="2">KACC 12633</strain>
    </source>
</reference>
<gene>
    <name evidence="1" type="ORF">ACFPP9_17925</name>
</gene>
<comment type="caution">
    <text evidence="1">The sequence shown here is derived from an EMBL/GenBank/DDBJ whole genome shotgun (WGS) entry which is preliminary data.</text>
</comment>
<organism evidence="1 2">
    <name type="scientific">Kaistia terrae</name>
    <dbReference type="NCBI Taxonomy" id="537017"/>
    <lineage>
        <taxon>Bacteria</taxon>
        <taxon>Pseudomonadati</taxon>
        <taxon>Pseudomonadota</taxon>
        <taxon>Alphaproteobacteria</taxon>
        <taxon>Hyphomicrobiales</taxon>
        <taxon>Kaistiaceae</taxon>
        <taxon>Kaistia</taxon>
    </lineage>
</organism>
<sequence length="198" mass="21764">MSMDLAIKPLKWRDIEDDESTCYVAHTLLGEFVYGTDELGQPYFQGPLLERDCETEAEAKEAAEAYYRDMANEFLVDAFGVSLTSRWQSTETPLPPTDTKLLLAAEFAPGDWRVKIGEFSVEAKCWLVEGASWEPTLWAPIPAFPAKAGKAGGFAGLADDLVRLIEQRPGPIPDRQEVVAEMRALIAKSAGIPVKEAG</sequence>
<dbReference type="EMBL" id="JBHSML010000012">
    <property type="protein sequence ID" value="MFC5517663.1"/>
    <property type="molecule type" value="Genomic_DNA"/>
</dbReference>
<dbReference type="RefSeq" id="WP_266345063.1">
    <property type="nucleotide sequence ID" value="NZ_JAPKNH010000007.1"/>
</dbReference>
<accession>A0ABW0PZ60</accession>
<protein>
    <recommendedName>
        <fullName evidence="3">DUF551 domain-containing protein</fullName>
    </recommendedName>
</protein>
<evidence type="ECO:0008006" key="3">
    <source>
        <dbReference type="Google" id="ProtNLM"/>
    </source>
</evidence>
<keyword evidence="2" id="KW-1185">Reference proteome</keyword>
<dbReference type="Proteomes" id="UP001596150">
    <property type="component" value="Unassembled WGS sequence"/>
</dbReference>
<evidence type="ECO:0000313" key="1">
    <source>
        <dbReference type="EMBL" id="MFC5517663.1"/>
    </source>
</evidence>
<evidence type="ECO:0000313" key="2">
    <source>
        <dbReference type="Proteomes" id="UP001596150"/>
    </source>
</evidence>